<dbReference type="EMBL" id="BARV01044483">
    <property type="protein sequence ID" value="GAI71727.1"/>
    <property type="molecule type" value="Genomic_DNA"/>
</dbReference>
<protein>
    <submittedName>
        <fullName evidence="1">Uncharacterized protein</fullName>
    </submittedName>
</protein>
<name>X1QT14_9ZZZZ</name>
<proteinExistence type="predicted"/>
<comment type="caution">
    <text evidence="1">The sequence shown here is derived from an EMBL/GenBank/DDBJ whole genome shotgun (WGS) entry which is preliminary data.</text>
</comment>
<feature type="non-terminal residue" evidence="1">
    <location>
        <position position="1"/>
    </location>
</feature>
<dbReference type="AlphaFoldDB" id="X1QT14"/>
<feature type="non-terminal residue" evidence="1">
    <location>
        <position position="83"/>
    </location>
</feature>
<sequence length="83" mass="8761">NPSDQVSGKVNYTSYAGGPFVGFINGSDYNGNGFADLDDFEHEIVIVEDPDLLPNSSTYHTLKMGVQLDGPTTGNTFMGGTVG</sequence>
<organism evidence="1">
    <name type="scientific">marine sediment metagenome</name>
    <dbReference type="NCBI Taxonomy" id="412755"/>
    <lineage>
        <taxon>unclassified sequences</taxon>
        <taxon>metagenomes</taxon>
        <taxon>ecological metagenomes</taxon>
    </lineage>
</organism>
<reference evidence="1" key="1">
    <citation type="journal article" date="2014" name="Front. Microbiol.">
        <title>High frequency of phylogenetically diverse reductive dehalogenase-homologous genes in deep subseafloor sedimentary metagenomes.</title>
        <authorList>
            <person name="Kawai M."/>
            <person name="Futagami T."/>
            <person name="Toyoda A."/>
            <person name="Takaki Y."/>
            <person name="Nishi S."/>
            <person name="Hori S."/>
            <person name="Arai W."/>
            <person name="Tsubouchi T."/>
            <person name="Morono Y."/>
            <person name="Uchiyama I."/>
            <person name="Ito T."/>
            <person name="Fujiyama A."/>
            <person name="Inagaki F."/>
            <person name="Takami H."/>
        </authorList>
    </citation>
    <scope>NUCLEOTIDE SEQUENCE</scope>
    <source>
        <strain evidence="1">Expedition CK06-06</strain>
    </source>
</reference>
<accession>X1QT14</accession>
<gene>
    <name evidence="1" type="ORF">S06H3_65806</name>
</gene>
<evidence type="ECO:0000313" key="1">
    <source>
        <dbReference type="EMBL" id="GAI71727.1"/>
    </source>
</evidence>